<dbReference type="AlphaFoldDB" id="A0AAW0P5W9"/>
<name>A0AAW0P5W9_9GOBI</name>
<feature type="compositionally biased region" description="Basic and acidic residues" evidence="1">
    <location>
        <begin position="37"/>
        <end position="56"/>
    </location>
</feature>
<comment type="caution">
    <text evidence="2">The sequence shown here is derived from an EMBL/GenBank/DDBJ whole genome shotgun (WGS) entry which is preliminary data.</text>
</comment>
<feature type="compositionally biased region" description="Polar residues" evidence="1">
    <location>
        <begin position="57"/>
        <end position="77"/>
    </location>
</feature>
<evidence type="ECO:0000313" key="2">
    <source>
        <dbReference type="EMBL" id="KAK7910288.1"/>
    </source>
</evidence>
<accession>A0AAW0P5W9</accession>
<sequence length="135" mass="15921">MKRDLQSVVKAVEDVEEDVERSMKEKKKQLKRELELKEEEKQQMERKNAELEKTIRGETSPNQTGTENHQNQQQITRRTGLDRECGLFRGKWEIKTVNKGRSDRRCRFPLAESSSDVTAAENLFMCLMSKVQREY</sequence>
<evidence type="ECO:0000313" key="3">
    <source>
        <dbReference type="Proteomes" id="UP001460270"/>
    </source>
</evidence>
<dbReference type="Proteomes" id="UP001460270">
    <property type="component" value="Unassembled WGS sequence"/>
</dbReference>
<keyword evidence="3" id="KW-1185">Reference proteome</keyword>
<protein>
    <submittedName>
        <fullName evidence="2">Uncharacterized protein</fullName>
    </submittedName>
</protein>
<reference evidence="3" key="1">
    <citation type="submission" date="2024-04" db="EMBL/GenBank/DDBJ databases">
        <title>Salinicola lusitanus LLJ914,a marine bacterium isolated from the Okinawa Trough.</title>
        <authorList>
            <person name="Li J."/>
        </authorList>
    </citation>
    <scope>NUCLEOTIDE SEQUENCE [LARGE SCALE GENOMIC DNA]</scope>
</reference>
<gene>
    <name evidence="2" type="ORF">WMY93_014972</name>
</gene>
<feature type="region of interest" description="Disordered" evidence="1">
    <location>
        <begin position="37"/>
        <end position="80"/>
    </location>
</feature>
<proteinExistence type="predicted"/>
<dbReference type="EMBL" id="JBBPFD010000010">
    <property type="protein sequence ID" value="KAK7910288.1"/>
    <property type="molecule type" value="Genomic_DNA"/>
</dbReference>
<organism evidence="2 3">
    <name type="scientific">Mugilogobius chulae</name>
    <name type="common">yellowstripe goby</name>
    <dbReference type="NCBI Taxonomy" id="88201"/>
    <lineage>
        <taxon>Eukaryota</taxon>
        <taxon>Metazoa</taxon>
        <taxon>Chordata</taxon>
        <taxon>Craniata</taxon>
        <taxon>Vertebrata</taxon>
        <taxon>Euteleostomi</taxon>
        <taxon>Actinopterygii</taxon>
        <taxon>Neopterygii</taxon>
        <taxon>Teleostei</taxon>
        <taxon>Neoteleostei</taxon>
        <taxon>Acanthomorphata</taxon>
        <taxon>Gobiaria</taxon>
        <taxon>Gobiiformes</taxon>
        <taxon>Gobioidei</taxon>
        <taxon>Gobiidae</taxon>
        <taxon>Gobionellinae</taxon>
        <taxon>Mugilogobius</taxon>
    </lineage>
</organism>
<evidence type="ECO:0000256" key="1">
    <source>
        <dbReference type="SAM" id="MobiDB-lite"/>
    </source>
</evidence>